<evidence type="ECO:0000259" key="5">
    <source>
        <dbReference type="Pfam" id="PF13505"/>
    </source>
</evidence>
<protein>
    <submittedName>
        <fullName evidence="6">Porin family protein</fullName>
    </submittedName>
</protein>
<evidence type="ECO:0000256" key="3">
    <source>
        <dbReference type="ARBA" id="ARBA00023136"/>
    </source>
</evidence>
<keyword evidence="2" id="KW-0732">Signal</keyword>
<dbReference type="InterPro" id="IPR027385">
    <property type="entry name" value="Beta-barrel_OMP"/>
</dbReference>
<dbReference type="SUPFAM" id="SSF56925">
    <property type="entry name" value="OMPA-like"/>
    <property type="match status" value="1"/>
</dbReference>
<proteinExistence type="inferred from homology"/>
<keyword evidence="7" id="KW-1185">Reference proteome</keyword>
<evidence type="ECO:0000256" key="2">
    <source>
        <dbReference type="ARBA" id="ARBA00022729"/>
    </source>
</evidence>
<name>A0ABX6T7D8_9SPHN</name>
<comment type="similarity">
    <text evidence="4">Belongs to the Omp25/RopB family.</text>
</comment>
<dbReference type="InterPro" id="IPR011250">
    <property type="entry name" value="OMP/PagP_B-barrel"/>
</dbReference>
<dbReference type="RefSeq" id="WP_187708724.1">
    <property type="nucleotide sequence ID" value="NZ_CP060782.1"/>
</dbReference>
<accession>A0ABX6T7D8</accession>
<dbReference type="PANTHER" id="PTHR34001:SF3">
    <property type="entry name" value="BLL7405 PROTEIN"/>
    <property type="match status" value="1"/>
</dbReference>
<evidence type="ECO:0000313" key="6">
    <source>
        <dbReference type="EMBL" id="QNP45771.1"/>
    </source>
</evidence>
<organism evidence="6 7">
    <name type="scientific">Sphingomonas sediminicola</name>
    <dbReference type="NCBI Taxonomy" id="386874"/>
    <lineage>
        <taxon>Bacteria</taxon>
        <taxon>Pseudomonadati</taxon>
        <taxon>Pseudomonadota</taxon>
        <taxon>Alphaproteobacteria</taxon>
        <taxon>Sphingomonadales</taxon>
        <taxon>Sphingomonadaceae</taxon>
        <taxon>Sphingomonas</taxon>
    </lineage>
</organism>
<feature type="domain" description="Outer membrane protein beta-barrel" evidence="5">
    <location>
        <begin position="3"/>
        <end position="185"/>
    </location>
</feature>
<gene>
    <name evidence="6" type="ORF">H9L14_00055</name>
</gene>
<evidence type="ECO:0000256" key="4">
    <source>
        <dbReference type="ARBA" id="ARBA00038306"/>
    </source>
</evidence>
<dbReference type="Proteomes" id="UP000516105">
    <property type="component" value="Chromosome"/>
</dbReference>
<dbReference type="Gene3D" id="2.40.160.20">
    <property type="match status" value="1"/>
</dbReference>
<comment type="subcellular location">
    <subcellularLocation>
        <location evidence="1">Membrane</location>
    </subcellularLocation>
</comment>
<keyword evidence="3" id="KW-0472">Membrane</keyword>
<evidence type="ECO:0000256" key="1">
    <source>
        <dbReference type="ARBA" id="ARBA00004370"/>
    </source>
</evidence>
<dbReference type="EMBL" id="CP060782">
    <property type="protein sequence ID" value="QNP45771.1"/>
    <property type="molecule type" value="Genomic_DNA"/>
</dbReference>
<reference evidence="6 7" key="1">
    <citation type="submission" date="2020-08" db="EMBL/GenBank/DDBJ databases">
        <title>Genome sequence of Sphingomonas sediminicola KACC 15039T.</title>
        <authorList>
            <person name="Hyun D.-W."/>
            <person name="Bae J.-W."/>
        </authorList>
    </citation>
    <scope>NUCLEOTIDE SEQUENCE [LARGE SCALE GENOMIC DNA]</scope>
    <source>
        <strain evidence="6 7">KACC 15039</strain>
    </source>
</reference>
<dbReference type="PANTHER" id="PTHR34001">
    <property type="entry name" value="BLL7405 PROTEIN"/>
    <property type="match status" value="1"/>
</dbReference>
<dbReference type="Pfam" id="PF13505">
    <property type="entry name" value="OMP_b-brl"/>
    <property type="match status" value="1"/>
</dbReference>
<dbReference type="InterPro" id="IPR051692">
    <property type="entry name" value="OMP-like"/>
</dbReference>
<sequence>MSAFASTPAAAADLAGPRVEAHVGWERVRVPGPERDFKTKKADLLFGLGLGYDLALGKGVNAGLEVNLERSRAEADIEEGGTRLNTEFKRDADVSARVGAVVAPGVLLYGKVGYANARVRQTLTVTGTAGTTTSKDTRDLSGVRAGAGVEMSIGQGVYAKAEYRFSDYEKDVRRHQIVTGVGVRF</sequence>
<evidence type="ECO:0000313" key="7">
    <source>
        <dbReference type="Proteomes" id="UP000516105"/>
    </source>
</evidence>